<dbReference type="Proteomes" id="UP000789739">
    <property type="component" value="Unassembled WGS sequence"/>
</dbReference>
<keyword evidence="1" id="KW-0472">Membrane</keyword>
<evidence type="ECO:0000313" key="4">
    <source>
        <dbReference type="Proteomes" id="UP000789739"/>
    </source>
</evidence>
<sequence>MSFRSWLAIAVISLVLVCLLLSFPREFDVPEQARSRWTGYLAWHPEIIDFDQQKGDAFTLLSITLMGVLGYLCIKWTCKTNLSPKYVSCFYKNGVSIPTTLFNQLISMYIFMTFIAAIAYFVLDVGKVWAVWGLLHNMLEIAILLVLHNNGKIKSNWFFVWMGLYMLVTSVFGTWLDWPNDGIYFKIQGLCTDWAFWLQFTRIYLTTRKNLGSDTSAQIPFNTSPPVANDSNNEFYPRIVEHPQQLLLLVLGSFIHVIGNIANSVWISSAVAFYIFQLSYCTTFPLLAFYIYLDTHCTGINGHKRIYLPDTSRGKVVIVTLCAFVLAFATMRIAFFVPPS</sequence>
<name>A0A9N8WAS3_9GLOM</name>
<keyword evidence="1" id="KW-0812">Transmembrane</keyword>
<accession>A0A9N8WAS3</accession>
<evidence type="ECO:0000256" key="1">
    <source>
        <dbReference type="SAM" id="Phobius"/>
    </source>
</evidence>
<dbReference type="EMBL" id="CAJVPI010000117">
    <property type="protein sequence ID" value="CAG8483397.1"/>
    <property type="molecule type" value="Genomic_DNA"/>
</dbReference>
<feature type="transmembrane region" description="Helical" evidence="1">
    <location>
        <begin position="314"/>
        <end position="337"/>
    </location>
</feature>
<feature type="chain" id="PRO_5040197682" evidence="2">
    <location>
        <begin position="23"/>
        <end position="340"/>
    </location>
</feature>
<comment type="caution">
    <text evidence="3">The sequence shown here is derived from an EMBL/GenBank/DDBJ whole genome shotgun (WGS) entry which is preliminary data.</text>
</comment>
<feature type="transmembrane region" description="Helical" evidence="1">
    <location>
        <begin position="57"/>
        <end position="74"/>
    </location>
</feature>
<evidence type="ECO:0000256" key="2">
    <source>
        <dbReference type="SAM" id="SignalP"/>
    </source>
</evidence>
<protein>
    <submittedName>
        <fullName evidence="3">11613_t:CDS:1</fullName>
    </submittedName>
</protein>
<keyword evidence="4" id="KW-1185">Reference proteome</keyword>
<feature type="transmembrane region" description="Helical" evidence="1">
    <location>
        <begin position="159"/>
        <end position="176"/>
    </location>
</feature>
<organism evidence="3 4">
    <name type="scientific">Paraglomus brasilianum</name>
    <dbReference type="NCBI Taxonomy" id="144538"/>
    <lineage>
        <taxon>Eukaryota</taxon>
        <taxon>Fungi</taxon>
        <taxon>Fungi incertae sedis</taxon>
        <taxon>Mucoromycota</taxon>
        <taxon>Glomeromycotina</taxon>
        <taxon>Glomeromycetes</taxon>
        <taxon>Paraglomerales</taxon>
        <taxon>Paraglomeraceae</taxon>
        <taxon>Paraglomus</taxon>
    </lineage>
</organism>
<feature type="transmembrane region" description="Helical" evidence="1">
    <location>
        <begin position="101"/>
        <end position="123"/>
    </location>
</feature>
<dbReference type="AlphaFoldDB" id="A0A9N8WAS3"/>
<feature type="transmembrane region" description="Helical" evidence="1">
    <location>
        <begin position="129"/>
        <end position="147"/>
    </location>
</feature>
<reference evidence="3" key="1">
    <citation type="submission" date="2021-06" db="EMBL/GenBank/DDBJ databases">
        <authorList>
            <person name="Kallberg Y."/>
            <person name="Tangrot J."/>
            <person name="Rosling A."/>
        </authorList>
    </citation>
    <scope>NUCLEOTIDE SEQUENCE</scope>
    <source>
        <strain evidence="3">BR232B</strain>
    </source>
</reference>
<evidence type="ECO:0000313" key="3">
    <source>
        <dbReference type="EMBL" id="CAG8483397.1"/>
    </source>
</evidence>
<keyword evidence="2" id="KW-0732">Signal</keyword>
<proteinExistence type="predicted"/>
<feature type="transmembrane region" description="Helical" evidence="1">
    <location>
        <begin position="273"/>
        <end position="293"/>
    </location>
</feature>
<gene>
    <name evidence="3" type="ORF">PBRASI_LOCUS1705</name>
</gene>
<keyword evidence="1" id="KW-1133">Transmembrane helix</keyword>
<feature type="signal peptide" evidence="2">
    <location>
        <begin position="1"/>
        <end position="22"/>
    </location>
</feature>
<dbReference type="OrthoDB" id="2327125at2759"/>